<evidence type="ECO:0000256" key="1">
    <source>
        <dbReference type="ARBA" id="ARBA00004571"/>
    </source>
</evidence>
<gene>
    <name evidence="6" type="primary">ompN</name>
    <name evidence="6" type="ORF">EHSB41UT_04143</name>
</gene>
<dbReference type="EMBL" id="FWPT01000012">
    <property type="protein sequence ID" value="SMA50346.1"/>
    <property type="molecule type" value="Genomic_DNA"/>
</dbReference>
<dbReference type="Proteomes" id="UP000196573">
    <property type="component" value="Unassembled WGS sequence"/>
</dbReference>
<feature type="signal peptide" evidence="4">
    <location>
        <begin position="1"/>
        <end position="19"/>
    </location>
</feature>
<dbReference type="PANTHER" id="PTHR34501">
    <property type="entry name" value="PROTEIN YDDL-RELATED"/>
    <property type="match status" value="1"/>
</dbReference>
<evidence type="ECO:0000256" key="3">
    <source>
        <dbReference type="ARBA" id="ARBA00023136"/>
    </source>
</evidence>
<dbReference type="InterPro" id="IPR023614">
    <property type="entry name" value="Porin_dom_sf"/>
</dbReference>
<reference evidence="6 7" key="1">
    <citation type="submission" date="2017-03" db="EMBL/GenBank/DDBJ databases">
        <authorList>
            <person name="Afonso C.L."/>
            <person name="Miller P.J."/>
            <person name="Scott M.A."/>
            <person name="Spackman E."/>
            <person name="Goraichik I."/>
            <person name="Dimitrov K.M."/>
            <person name="Suarez D.L."/>
            <person name="Swayne D.E."/>
        </authorList>
    </citation>
    <scope>NUCLEOTIDE SEQUENCE [LARGE SCALE GENOMIC DNA]</scope>
    <source>
        <strain evidence="6">SB41UT1</strain>
    </source>
</reference>
<dbReference type="GO" id="GO:0015288">
    <property type="term" value="F:porin activity"/>
    <property type="evidence" value="ECO:0007669"/>
    <property type="project" value="InterPro"/>
</dbReference>
<dbReference type="InterPro" id="IPR050298">
    <property type="entry name" value="Gram-neg_bact_OMP"/>
</dbReference>
<feature type="chain" id="PRO_5012846771" evidence="4">
    <location>
        <begin position="20"/>
        <end position="357"/>
    </location>
</feature>
<evidence type="ECO:0000313" key="6">
    <source>
        <dbReference type="EMBL" id="SMA50346.1"/>
    </source>
</evidence>
<sequence>MKKVALAVAIAALSGQAMAAEIFDNGTTSASVGGRIGIKTETGAKSDDGMRSDSSRINFGFEHKLSENVTAFAKVEWSYDMQDDEGESFGERLGNIGLAHKTMGTVIVGKQWSAYSDVAGWTDKGLFNGGYAMGIYDGVGGHGTSGMGRADDAIGYRNSFGGLNVSAQYQLSDNGTEDKETFDRENGMQLAVSYDLPMGFSIGATVAETAYKATESKATDGTITKTGFDKDTDSTAQTFAVKYDNNGLYLAATMGSFEYIHEDAKESKGTEVYGQYSLNSVVPGLAVFSGYQILEVDKLASGADSKREEKVFSLGTEYKVGPMLFGLQYSNFDKKNDLGVDVEGDDDVYYATARYYF</sequence>
<dbReference type="OrthoDB" id="784582at2"/>
<protein>
    <submittedName>
        <fullName evidence="6">Outer membrane protein N</fullName>
    </submittedName>
</protein>
<feature type="domain" description="Porin" evidence="5">
    <location>
        <begin position="7"/>
        <end position="215"/>
    </location>
</feature>
<evidence type="ECO:0000313" key="7">
    <source>
        <dbReference type="Proteomes" id="UP000196573"/>
    </source>
</evidence>
<dbReference type="RefSeq" id="WP_087112790.1">
    <property type="nucleotide sequence ID" value="NZ_CBCSCN010000005.1"/>
</dbReference>
<evidence type="ECO:0000259" key="5">
    <source>
        <dbReference type="Pfam" id="PF13609"/>
    </source>
</evidence>
<dbReference type="AlphaFoldDB" id="A0A1X7APX7"/>
<accession>A0A1X7APX7</accession>
<dbReference type="Gene3D" id="2.40.160.10">
    <property type="entry name" value="Porin"/>
    <property type="match status" value="1"/>
</dbReference>
<dbReference type="CDD" id="cd00342">
    <property type="entry name" value="gram_neg_porins"/>
    <property type="match status" value="1"/>
</dbReference>
<dbReference type="SUPFAM" id="SSF56935">
    <property type="entry name" value="Porins"/>
    <property type="match status" value="1"/>
</dbReference>
<keyword evidence="2 4" id="KW-0732">Signal</keyword>
<dbReference type="InterPro" id="IPR033900">
    <property type="entry name" value="Gram_neg_porin_domain"/>
</dbReference>
<dbReference type="Pfam" id="PF13609">
    <property type="entry name" value="Porin_4"/>
    <property type="match status" value="1"/>
</dbReference>
<comment type="subcellular location">
    <subcellularLocation>
        <location evidence="1">Cell outer membrane</location>
        <topology evidence="1">Multi-pass membrane protein</topology>
    </subcellularLocation>
</comment>
<evidence type="ECO:0000256" key="2">
    <source>
        <dbReference type="ARBA" id="ARBA00022729"/>
    </source>
</evidence>
<keyword evidence="7" id="KW-1185">Reference proteome</keyword>
<name>A0A1X7APX7_9GAMM</name>
<keyword evidence="3" id="KW-0472">Membrane</keyword>
<organism evidence="6 7">
    <name type="scientific">Parendozoicomonas haliclonae</name>
    <dbReference type="NCBI Taxonomy" id="1960125"/>
    <lineage>
        <taxon>Bacteria</taxon>
        <taxon>Pseudomonadati</taxon>
        <taxon>Pseudomonadota</taxon>
        <taxon>Gammaproteobacteria</taxon>
        <taxon>Oceanospirillales</taxon>
        <taxon>Endozoicomonadaceae</taxon>
        <taxon>Parendozoicomonas</taxon>
    </lineage>
</organism>
<dbReference type="PANTHER" id="PTHR34501:SF2">
    <property type="entry name" value="OUTER MEMBRANE PORIN F-RELATED"/>
    <property type="match status" value="1"/>
</dbReference>
<evidence type="ECO:0000256" key="4">
    <source>
        <dbReference type="SAM" id="SignalP"/>
    </source>
</evidence>
<proteinExistence type="predicted"/>
<dbReference type="GO" id="GO:0009279">
    <property type="term" value="C:cell outer membrane"/>
    <property type="evidence" value="ECO:0007669"/>
    <property type="project" value="UniProtKB-SubCell"/>
</dbReference>